<organism evidence="2 3">
    <name type="scientific">Kineococcus endophyticus</name>
    <dbReference type="NCBI Taxonomy" id="1181883"/>
    <lineage>
        <taxon>Bacteria</taxon>
        <taxon>Bacillati</taxon>
        <taxon>Actinomycetota</taxon>
        <taxon>Actinomycetes</taxon>
        <taxon>Kineosporiales</taxon>
        <taxon>Kineosporiaceae</taxon>
        <taxon>Kineococcus</taxon>
    </lineage>
</organism>
<dbReference type="PANTHER" id="PTHR43649:SF14">
    <property type="entry name" value="BLR3389 PROTEIN"/>
    <property type="match status" value="1"/>
</dbReference>
<evidence type="ECO:0000256" key="1">
    <source>
        <dbReference type="SAM" id="SignalP"/>
    </source>
</evidence>
<keyword evidence="1" id="KW-0732">Signal</keyword>
<dbReference type="InterPro" id="IPR006311">
    <property type="entry name" value="TAT_signal"/>
</dbReference>
<accession>A0ABV3P6L2</accession>
<protein>
    <submittedName>
        <fullName evidence="2">Extracellular solute-binding protein</fullName>
    </submittedName>
</protein>
<dbReference type="SUPFAM" id="SSF53850">
    <property type="entry name" value="Periplasmic binding protein-like II"/>
    <property type="match status" value="1"/>
</dbReference>
<dbReference type="InterPro" id="IPR006059">
    <property type="entry name" value="SBP"/>
</dbReference>
<feature type="chain" id="PRO_5045375404" evidence="1">
    <location>
        <begin position="26"/>
        <end position="444"/>
    </location>
</feature>
<dbReference type="Proteomes" id="UP001555826">
    <property type="component" value="Unassembled WGS sequence"/>
</dbReference>
<evidence type="ECO:0000313" key="3">
    <source>
        <dbReference type="Proteomes" id="UP001555826"/>
    </source>
</evidence>
<dbReference type="InterPro" id="IPR050490">
    <property type="entry name" value="Bact_solute-bd_prot1"/>
</dbReference>
<dbReference type="Pfam" id="PF01547">
    <property type="entry name" value="SBP_bac_1"/>
    <property type="match status" value="1"/>
</dbReference>
<dbReference type="PANTHER" id="PTHR43649">
    <property type="entry name" value="ARABINOSE-BINDING PROTEIN-RELATED"/>
    <property type="match status" value="1"/>
</dbReference>
<comment type="caution">
    <text evidence="2">The sequence shown here is derived from an EMBL/GenBank/DDBJ whole genome shotgun (WGS) entry which is preliminary data.</text>
</comment>
<dbReference type="RefSeq" id="WP_367638274.1">
    <property type="nucleotide sequence ID" value="NZ_JBFNQN010000007.1"/>
</dbReference>
<reference evidence="2 3" key="1">
    <citation type="submission" date="2024-07" db="EMBL/GenBank/DDBJ databases">
        <authorList>
            <person name="Thanompreechachai J."/>
            <person name="Duangmal K."/>
        </authorList>
    </citation>
    <scope>NUCLEOTIDE SEQUENCE [LARGE SCALE GENOMIC DNA]</scope>
    <source>
        <strain evidence="2 3">KCTC 19886</strain>
    </source>
</reference>
<evidence type="ECO:0000313" key="2">
    <source>
        <dbReference type="EMBL" id="MEW9265260.1"/>
    </source>
</evidence>
<dbReference type="EMBL" id="JBFNQN010000007">
    <property type="protein sequence ID" value="MEW9265260.1"/>
    <property type="molecule type" value="Genomic_DNA"/>
</dbReference>
<gene>
    <name evidence="2" type="ORF">AB1207_10925</name>
</gene>
<dbReference type="Gene3D" id="3.40.190.10">
    <property type="entry name" value="Periplasmic binding protein-like II"/>
    <property type="match status" value="2"/>
</dbReference>
<name>A0ABV3P6L2_9ACTN</name>
<keyword evidence="3" id="KW-1185">Reference proteome</keyword>
<dbReference type="PROSITE" id="PS51318">
    <property type="entry name" value="TAT"/>
    <property type="match status" value="1"/>
</dbReference>
<feature type="signal peptide" evidence="1">
    <location>
        <begin position="1"/>
        <end position="25"/>
    </location>
</feature>
<proteinExistence type="predicted"/>
<sequence length="444" mass="46396">MTSPTAARRTFLALALAAPLGVSLAACGDSGPGAAAGGSGGDGASMWFLTGQPAEGIRSDAIEAFNKANPDSKLSMASFQNDAFKAKIRTAIGANQAPTIIPTWGGGGLRDYVKNSQVEDLTSFFAENAALKDKLFASAFGAATVDGKIYAVPCETVAPIVMYYNKTLFQQVGAEIPTTWDELMAVVDVFKGAGIAPIALGGQSRWTNMMWLEYLYDRIGGPELFTSIYEGQPDAWSQPDSIAALTKVQDLVKAGGFVNGFASITADSNADQALLYSGKAAMMLHGSWVYGSMKTDGGDFVTGGNLAFSTFPSVGGGKGDMANTVGNPSGYYAMSSKATDKAKTDAKKFFAEGLVTDATTKAWIASGNVPIVTGSDAEFGSGEDSEWLKFVYDLASEAPSFQQSWDQALSPTAAEALLENIEKLFGLSSTPEEFAKAMDATSGS</sequence>